<dbReference type="EMBL" id="CP087994">
    <property type="protein sequence ID" value="UYO62480.1"/>
    <property type="molecule type" value="Genomic_DNA"/>
</dbReference>
<keyword evidence="4 7" id="KW-1133">Transmembrane helix</keyword>
<dbReference type="Proteomes" id="UP000176244">
    <property type="component" value="Unassembled WGS sequence"/>
</dbReference>
<reference evidence="9" key="2">
    <citation type="submission" date="2021-11" db="EMBL/GenBank/DDBJ databases">
        <title>Isoprene-degrading acetogen.</title>
        <authorList>
            <person name="Yang Y."/>
            <person name="Jin H."/>
            <person name="Yan J."/>
        </authorList>
    </citation>
    <scope>NUCLEOTIDE SEQUENCE</scope>
    <source>
        <strain evidence="9">Berkeley</strain>
    </source>
</reference>
<feature type="transmembrane region" description="Helical" evidence="7">
    <location>
        <begin position="177"/>
        <end position="210"/>
    </location>
</feature>
<dbReference type="EMBL" id="LKEU01000027">
    <property type="protein sequence ID" value="OFV71016.1"/>
    <property type="molecule type" value="Genomic_DNA"/>
</dbReference>
<feature type="transmembrane region" description="Helical" evidence="7">
    <location>
        <begin position="93"/>
        <end position="115"/>
    </location>
</feature>
<evidence type="ECO:0000256" key="5">
    <source>
        <dbReference type="ARBA" id="ARBA00023136"/>
    </source>
</evidence>
<dbReference type="SUPFAM" id="SSF81345">
    <property type="entry name" value="ABC transporter involved in vitamin B12 uptake, BtuC"/>
    <property type="match status" value="1"/>
</dbReference>
<evidence type="ECO:0000256" key="7">
    <source>
        <dbReference type="SAM" id="Phobius"/>
    </source>
</evidence>
<keyword evidence="6" id="KW-0813">Transport</keyword>
<dbReference type="PANTHER" id="PTHR30477:SF0">
    <property type="entry name" value="METAL TRANSPORT SYSTEM MEMBRANE PROTEIN TM_0125-RELATED"/>
    <property type="match status" value="1"/>
</dbReference>
<dbReference type="RefSeq" id="WP_070370910.1">
    <property type="nucleotide sequence ID" value="NZ_CABIIK010000022.1"/>
</dbReference>
<evidence type="ECO:0000256" key="1">
    <source>
        <dbReference type="ARBA" id="ARBA00004141"/>
    </source>
</evidence>
<sequence>MIELLTELLSYTFVVRALIVGVLVSLCAALLGVSLVLKRYSMIGDGLSHVGFGALALAMALNLSPLEVAIPVVAVAAFVLLRISENSRIKGDAAIALISSSSLAIGVIIISYTSGMNTDTCNYMFGSILAMSKSDVILSVAVSIVVIVLYVLFYNKIFAVTFDENFTRATGTNASRYNTLIALLTAMTIVVGMRMMGALLISSLIIFPALTSMRLFKTFKQVVISSAILSVICFVAGIVLSFIFSFPTGASVVVINLLMFGIFSAIGLLKKKY</sequence>
<keyword evidence="11" id="KW-1185">Reference proteome</keyword>
<evidence type="ECO:0000313" key="8">
    <source>
        <dbReference type="EMBL" id="OFV71016.1"/>
    </source>
</evidence>
<dbReference type="OrthoDB" id="9798540at2"/>
<feature type="transmembrane region" description="Helical" evidence="7">
    <location>
        <begin position="250"/>
        <end position="269"/>
    </location>
</feature>
<keyword evidence="3 6" id="KW-0812">Transmembrane</keyword>
<keyword evidence="5 7" id="KW-0472">Membrane</keyword>
<dbReference type="GO" id="GO:0043190">
    <property type="term" value="C:ATP-binding cassette (ABC) transporter complex"/>
    <property type="evidence" value="ECO:0007669"/>
    <property type="project" value="InterPro"/>
</dbReference>
<evidence type="ECO:0000313" key="10">
    <source>
        <dbReference type="Proteomes" id="UP000176244"/>
    </source>
</evidence>
<organism evidence="8 10">
    <name type="scientific">Acetobacterium wieringae</name>
    <dbReference type="NCBI Taxonomy" id="52694"/>
    <lineage>
        <taxon>Bacteria</taxon>
        <taxon>Bacillati</taxon>
        <taxon>Bacillota</taxon>
        <taxon>Clostridia</taxon>
        <taxon>Eubacteriales</taxon>
        <taxon>Eubacteriaceae</taxon>
        <taxon>Acetobacterium</taxon>
    </lineage>
</organism>
<proteinExistence type="inferred from homology"/>
<comment type="similarity">
    <text evidence="2 6">Belongs to the ABC-3 integral membrane protein family.</text>
</comment>
<evidence type="ECO:0000313" key="11">
    <source>
        <dbReference type="Proteomes" id="UP001163550"/>
    </source>
</evidence>
<feature type="transmembrane region" description="Helical" evidence="7">
    <location>
        <begin position="49"/>
        <end position="81"/>
    </location>
</feature>
<dbReference type="GO" id="GO:0055085">
    <property type="term" value="P:transmembrane transport"/>
    <property type="evidence" value="ECO:0007669"/>
    <property type="project" value="InterPro"/>
</dbReference>
<feature type="transmembrane region" description="Helical" evidence="7">
    <location>
        <begin position="13"/>
        <end position="37"/>
    </location>
</feature>
<reference evidence="8 10" key="1">
    <citation type="submission" date="2015-09" db="EMBL/GenBank/DDBJ databases">
        <title>Genome sequence of Acetobacterium wieringae DSM 1911.</title>
        <authorList>
            <person name="Poehlein A."/>
            <person name="Bengelsdorf F.R."/>
            <person name="Schiel-Bengelsdorf B."/>
            <person name="Duerre P."/>
            <person name="Daniel R."/>
        </authorList>
    </citation>
    <scope>NUCLEOTIDE SEQUENCE [LARGE SCALE GENOMIC DNA]</scope>
    <source>
        <strain evidence="8 10">DSM 1911</strain>
    </source>
</reference>
<dbReference type="STRING" id="52694.ACWI_16020"/>
<gene>
    <name evidence="8" type="primary">znuB</name>
    <name evidence="8" type="ORF">ACWI_16020</name>
    <name evidence="9" type="ORF">LNN31_17105</name>
</gene>
<dbReference type="PANTHER" id="PTHR30477">
    <property type="entry name" value="ABC-TRANSPORTER METAL-BINDING PROTEIN"/>
    <property type="match status" value="1"/>
</dbReference>
<dbReference type="InterPro" id="IPR001626">
    <property type="entry name" value="ABC_TroCD"/>
</dbReference>
<dbReference type="Pfam" id="PF00950">
    <property type="entry name" value="ABC-3"/>
    <property type="match status" value="1"/>
</dbReference>
<dbReference type="Proteomes" id="UP001163550">
    <property type="component" value="Chromosome"/>
</dbReference>
<evidence type="ECO:0000256" key="2">
    <source>
        <dbReference type="ARBA" id="ARBA00008034"/>
    </source>
</evidence>
<evidence type="ECO:0000256" key="3">
    <source>
        <dbReference type="ARBA" id="ARBA00022692"/>
    </source>
</evidence>
<evidence type="ECO:0000313" key="9">
    <source>
        <dbReference type="EMBL" id="UYO62480.1"/>
    </source>
</evidence>
<feature type="transmembrane region" description="Helical" evidence="7">
    <location>
        <begin position="222"/>
        <end position="244"/>
    </location>
</feature>
<feature type="transmembrane region" description="Helical" evidence="7">
    <location>
        <begin position="136"/>
        <end position="157"/>
    </location>
</feature>
<dbReference type="Gene3D" id="1.10.3470.10">
    <property type="entry name" value="ABC transporter involved in vitamin B12 uptake, BtuC"/>
    <property type="match status" value="1"/>
</dbReference>
<name>A0A1F2PJX7_9FIRM</name>
<protein>
    <submittedName>
        <fullName evidence="8">High-affinity zinc uptake system membrane protein ZnuB</fullName>
    </submittedName>
    <submittedName>
        <fullName evidence="9">Metal ABC transporter permease</fullName>
    </submittedName>
</protein>
<dbReference type="InterPro" id="IPR037294">
    <property type="entry name" value="ABC_BtuC-like"/>
</dbReference>
<evidence type="ECO:0000256" key="6">
    <source>
        <dbReference type="RuleBase" id="RU003943"/>
    </source>
</evidence>
<evidence type="ECO:0000256" key="4">
    <source>
        <dbReference type="ARBA" id="ARBA00022989"/>
    </source>
</evidence>
<accession>A0A1F2PJX7</accession>
<dbReference type="GO" id="GO:0010043">
    <property type="term" value="P:response to zinc ion"/>
    <property type="evidence" value="ECO:0007669"/>
    <property type="project" value="TreeGrafter"/>
</dbReference>
<dbReference type="AlphaFoldDB" id="A0A1F2PJX7"/>
<comment type="subcellular location">
    <subcellularLocation>
        <location evidence="6">Cell membrane</location>
        <topology evidence="6">Multi-pass membrane protein</topology>
    </subcellularLocation>
    <subcellularLocation>
        <location evidence="1">Membrane</location>
        <topology evidence="1">Multi-pass membrane protein</topology>
    </subcellularLocation>
</comment>